<evidence type="ECO:0000256" key="4">
    <source>
        <dbReference type="ARBA" id="ARBA00022692"/>
    </source>
</evidence>
<dbReference type="InterPro" id="IPR018076">
    <property type="entry name" value="T2SS_GspF_dom"/>
</dbReference>
<comment type="subcellular location">
    <subcellularLocation>
        <location evidence="1">Cell membrane</location>
        <topology evidence="1">Multi-pass membrane protein</topology>
    </subcellularLocation>
</comment>
<dbReference type="NCBIfam" id="NF041012">
    <property type="entry name" value="T4P_ComGB"/>
    <property type="match status" value="1"/>
</dbReference>
<evidence type="ECO:0000259" key="8">
    <source>
        <dbReference type="Pfam" id="PF00482"/>
    </source>
</evidence>
<dbReference type="PANTHER" id="PTHR30012">
    <property type="entry name" value="GENERAL SECRETION PATHWAY PROTEIN"/>
    <property type="match status" value="1"/>
</dbReference>
<accession>A0AAJ6FWF1</accession>
<evidence type="ECO:0000313" key="12">
    <source>
        <dbReference type="Proteomes" id="UP001238155"/>
    </source>
</evidence>
<dbReference type="Pfam" id="PF00482">
    <property type="entry name" value="T2SSF"/>
    <property type="match status" value="2"/>
</dbReference>
<evidence type="ECO:0000256" key="7">
    <source>
        <dbReference type="SAM" id="Phobius"/>
    </source>
</evidence>
<name>A0AAJ6FWF1_9LACO</name>
<dbReference type="RefSeq" id="WP_161517656.1">
    <property type="nucleotide sequence ID" value="NZ_CP123751.1"/>
</dbReference>
<protein>
    <submittedName>
        <fullName evidence="10">Competence type IV pilus assembly protein ComGB</fullName>
    </submittedName>
    <submittedName>
        <fullName evidence="9">Type II secretion system protein F, gspF</fullName>
    </submittedName>
</protein>
<dbReference type="InterPro" id="IPR042094">
    <property type="entry name" value="T2SS_GspF_sf"/>
</dbReference>
<dbReference type="PANTHER" id="PTHR30012:SF0">
    <property type="entry name" value="TYPE II SECRETION SYSTEM PROTEIN F-RELATED"/>
    <property type="match status" value="1"/>
</dbReference>
<evidence type="ECO:0000256" key="1">
    <source>
        <dbReference type="ARBA" id="ARBA00004651"/>
    </source>
</evidence>
<evidence type="ECO:0000313" key="11">
    <source>
        <dbReference type="Proteomes" id="UP000027129"/>
    </source>
</evidence>
<sequence length="341" mass="39136">MRQRKNLYMAKWTLRQQANFFDLLADLLTAGFSLKQALQSLKMFLPKNGLATVIAELENGQSFSQALRSKVTTNIYCQLVIAEKHGSVDQSVLQLGKYLKKRVQQREKLQSLLLYPAIILGLLFFLMIALKIWLAPEIAQFSVSTTGKDPFSYLNFVKLGGLVLLSLLSLGGLYFFYWWKKQSILGRHSWYSSLPIVGSLYRQYNCYYLTFNLGLLIESGLEFQQICRLLEQFEEKSLLYHLGHAFSRRLARGENLAQILGYYPFISPELALFFQKGRSKEEIGKDLLAYSKLAYQKLLEKTNQLLAWIQPLLFMVIAIVIICTYLALLLPLYSSLGGLYK</sequence>
<evidence type="ECO:0000256" key="5">
    <source>
        <dbReference type="ARBA" id="ARBA00022989"/>
    </source>
</evidence>
<dbReference type="EMBL" id="CP123751">
    <property type="protein sequence ID" value="WHQ80605.1"/>
    <property type="molecule type" value="Genomic_DNA"/>
</dbReference>
<keyword evidence="4 7" id="KW-0812">Transmembrane</keyword>
<reference evidence="9 11" key="1">
    <citation type="submission" date="2014-04" db="EMBL/GenBank/DDBJ databases">
        <title>Draft Genome Sequence of Lactobacillus animalis 381-IL-28.</title>
        <authorList>
            <person name="Sturino J.M."/>
            <person name="Rajendran M."/>
            <person name="Altermann E."/>
        </authorList>
    </citation>
    <scope>NUCLEOTIDE SEQUENCE [LARGE SCALE GENOMIC DNA]</scope>
    <source>
        <strain evidence="9 11">381-IL-28</strain>
    </source>
</reference>
<reference evidence="10" key="2">
    <citation type="submission" date="2023-04" db="EMBL/GenBank/DDBJ databases">
        <title>Four porcine-derived lactic acid bacteria strains analyses and their evaluation as potential probiotics based on genomics.</title>
        <authorList>
            <person name="Niu D."/>
        </authorList>
    </citation>
    <scope>NUCLEOTIDE SEQUENCE</scope>
    <source>
        <strain evidence="10">ZSB1</strain>
    </source>
</reference>
<evidence type="ECO:0000256" key="3">
    <source>
        <dbReference type="ARBA" id="ARBA00022475"/>
    </source>
</evidence>
<keyword evidence="5 7" id="KW-1133">Transmembrane helix</keyword>
<proteinExistence type="inferred from homology"/>
<dbReference type="PRINTS" id="PR00812">
    <property type="entry name" value="BCTERIALGSPF"/>
</dbReference>
<evidence type="ECO:0000256" key="6">
    <source>
        <dbReference type="ARBA" id="ARBA00023136"/>
    </source>
</evidence>
<dbReference type="InterPro" id="IPR003004">
    <property type="entry name" value="GspF/PilC"/>
</dbReference>
<dbReference type="EMBL" id="JMHU01000026">
    <property type="protein sequence ID" value="KDA45166.1"/>
    <property type="molecule type" value="Genomic_DNA"/>
</dbReference>
<feature type="transmembrane region" description="Helical" evidence="7">
    <location>
        <begin position="112"/>
        <end position="136"/>
    </location>
</feature>
<comment type="similarity">
    <text evidence="2">Belongs to the GSP F family.</text>
</comment>
<keyword evidence="11" id="KW-1185">Reference proteome</keyword>
<dbReference type="Gene3D" id="1.20.81.30">
    <property type="entry name" value="Type II secretion system (T2SS), domain F"/>
    <property type="match status" value="2"/>
</dbReference>
<dbReference type="Proteomes" id="UP000027129">
    <property type="component" value="Unassembled WGS sequence"/>
</dbReference>
<dbReference type="InterPro" id="IPR047692">
    <property type="entry name" value="T4P_ComGB"/>
</dbReference>
<evidence type="ECO:0000256" key="2">
    <source>
        <dbReference type="ARBA" id="ARBA00005745"/>
    </source>
</evidence>
<dbReference type="GO" id="GO:0005886">
    <property type="term" value="C:plasma membrane"/>
    <property type="evidence" value="ECO:0007669"/>
    <property type="project" value="UniProtKB-SubCell"/>
</dbReference>
<feature type="domain" description="Type II secretion system protein GspF" evidence="8">
    <location>
        <begin position="212"/>
        <end position="331"/>
    </location>
</feature>
<keyword evidence="3" id="KW-1003">Cell membrane</keyword>
<feature type="domain" description="Type II secretion system protein GspF" evidence="8">
    <location>
        <begin position="20"/>
        <end position="134"/>
    </location>
</feature>
<feature type="transmembrane region" description="Helical" evidence="7">
    <location>
        <begin position="156"/>
        <end position="179"/>
    </location>
</feature>
<evidence type="ECO:0000313" key="10">
    <source>
        <dbReference type="EMBL" id="WHQ80605.1"/>
    </source>
</evidence>
<evidence type="ECO:0000313" key="9">
    <source>
        <dbReference type="EMBL" id="KDA45166.1"/>
    </source>
</evidence>
<organism evidence="10 12">
    <name type="scientific">Ligilactobacillus animalis</name>
    <dbReference type="NCBI Taxonomy" id="1605"/>
    <lineage>
        <taxon>Bacteria</taxon>
        <taxon>Bacillati</taxon>
        <taxon>Bacillota</taxon>
        <taxon>Bacilli</taxon>
        <taxon>Lactobacillales</taxon>
        <taxon>Lactobacillaceae</taxon>
        <taxon>Ligilactobacillus</taxon>
    </lineage>
</organism>
<dbReference type="AlphaFoldDB" id="A0AAJ6FWF1"/>
<gene>
    <name evidence="10" type="primary">comGB</name>
    <name evidence="9" type="ORF">Lani381_1736</name>
    <name evidence="10" type="ORF">QFF56_02550</name>
</gene>
<dbReference type="Proteomes" id="UP001238155">
    <property type="component" value="Chromosome"/>
</dbReference>
<keyword evidence="6 7" id="KW-0472">Membrane</keyword>
<feature type="transmembrane region" description="Helical" evidence="7">
    <location>
        <begin position="305"/>
        <end position="333"/>
    </location>
</feature>